<organism evidence="1">
    <name type="scientific">uncultured Caudovirales phage</name>
    <dbReference type="NCBI Taxonomy" id="2100421"/>
    <lineage>
        <taxon>Viruses</taxon>
        <taxon>Duplodnaviria</taxon>
        <taxon>Heunggongvirae</taxon>
        <taxon>Uroviricota</taxon>
        <taxon>Caudoviricetes</taxon>
        <taxon>Peduoviridae</taxon>
        <taxon>Maltschvirus</taxon>
        <taxon>Maltschvirus maltsch</taxon>
    </lineage>
</organism>
<accession>A0A6J5NT53</accession>
<gene>
    <name evidence="1" type="ORF">UFOVP787_191</name>
</gene>
<protein>
    <submittedName>
        <fullName evidence="1">Uncharacterized protein</fullName>
    </submittedName>
</protein>
<dbReference type="EMBL" id="LR796734">
    <property type="protein sequence ID" value="CAB4162940.1"/>
    <property type="molecule type" value="Genomic_DNA"/>
</dbReference>
<proteinExistence type="predicted"/>
<evidence type="ECO:0000313" key="1">
    <source>
        <dbReference type="EMBL" id="CAB4162940.1"/>
    </source>
</evidence>
<sequence>MDIKDCVKGNVTFQYYRKGELYYKCQNGLIFPVPVSDTGDASFNNEDKGMLFMRWIRKELENRQSGQG</sequence>
<name>A0A6J5NT53_9CAUD</name>
<reference evidence="1" key="1">
    <citation type="submission" date="2020-04" db="EMBL/GenBank/DDBJ databases">
        <authorList>
            <person name="Chiriac C."/>
            <person name="Salcher M."/>
            <person name="Ghai R."/>
            <person name="Kavagutti S V."/>
        </authorList>
    </citation>
    <scope>NUCLEOTIDE SEQUENCE</scope>
</reference>